<reference evidence="3 4" key="1">
    <citation type="submission" date="2018-12" db="EMBL/GenBank/DDBJ databases">
        <title>Draft genome sequence of Xylaria grammica IHI A82.</title>
        <authorList>
            <person name="Buettner E."/>
            <person name="Kellner H."/>
        </authorList>
    </citation>
    <scope>NUCLEOTIDE SEQUENCE [LARGE SCALE GENOMIC DNA]</scope>
    <source>
        <strain evidence="3 4">IHI A82</strain>
    </source>
</reference>
<dbReference type="Proteomes" id="UP000286045">
    <property type="component" value="Unassembled WGS sequence"/>
</dbReference>
<protein>
    <submittedName>
        <fullName evidence="3">Uncharacterized protein</fullName>
    </submittedName>
</protein>
<gene>
    <name evidence="3" type="ORF">EKO27_g7269</name>
</gene>
<feature type="coiled-coil region" evidence="1">
    <location>
        <begin position="113"/>
        <end position="140"/>
    </location>
</feature>
<evidence type="ECO:0000256" key="2">
    <source>
        <dbReference type="SAM" id="MobiDB-lite"/>
    </source>
</evidence>
<evidence type="ECO:0000256" key="1">
    <source>
        <dbReference type="SAM" id="Coils"/>
    </source>
</evidence>
<sequence>MTEPLSWLKLGPRARTPSTPLTTNSVEGKASRDPQPGGPRRPTSSRMSSHDTEPSSTDDGAAHLLVRSEDQVWYNPSLDQMVEALQVLLMTHGVLHPIPVQYNSYVIHLVEGFASAQESIRRAEAAYREVKQSLEHNLEQFRLVADDWLERESQYRAEVKRLEVLLSKTSQSGLEAVTLARTNSIVDRSSSSKGGGFLSRLDKLGKCHANDLVSPSNILTMDQVLRAETRENQSRRDEEDRRMGAAIVYSPIRML</sequence>
<feature type="region of interest" description="Disordered" evidence="2">
    <location>
        <begin position="1"/>
        <end position="60"/>
    </location>
</feature>
<comment type="caution">
    <text evidence="3">The sequence shown here is derived from an EMBL/GenBank/DDBJ whole genome shotgun (WGS) entry which is preliminary data.</text>
</comment>
<dbReference type="STRING" id="363999.A0A439D0D0"/>
<dbReference type="EMBL" id="RYZI01000234">
    <property type="protein sequence ID" value="RWA07826.1"/>
    <property type="molecule type" value="Genomic_DNA"/>
</dbReference>
<organism evidence="3 4">
    <name type="scientific">Xylaria grammica</name>
    <dbReference type="NCBI Taxonomy" id="363999"/>
    <lineage>
        <taxon>Eukaryota</taxon>
        <taxon>Fungi</taxon>
        <taxon>Dikarya</taxon>
        <taxon>Ascomycota</taxon>
        <taxon>Pezizomycotina</taxon>
        <taxon>Sordariomycetes</taxon>
        <taxon>Xylariomycetidae</taxon>
        <taxon>Xylariales</taxon>
        <taxon>Xylariaceae</taxon>
        <taxon>Xylaria</taxon>
    </lineage>
</organism>
<evidence type="ECO:0000313" key="3">
    <source>
        <dbReference type="EMBL" id="RWA07826.1"/>
    </source>
</evidence>
<dbReference type="AlphaFoldDB" id="A0A439D0D0"/>
<name>A0A439D0D0_9PEZI</name>
<accession>A0A439D0D0</accession>
<keyword evidence="1" id="KW-0175">Coiled coil</keyword>
<keyword evidence="4" id="KW-1185">Reference proteome</keyword>
<feature type="compositionally biased region" description="Polar residues" evidence="2">
    <location>
        <begin position="16"/>
        <end position="26"/>
    </location>
</feature>
<evidence type="ECO:0000313" key="4">
    <source>
        <dbReference type="Proteomes" id="UP000286045"/>
    </source>
</evidence>
<proteinExistence type="predicted"/>